<comment type="caution">
    <text evidence="2">The sequence shown here is derived from an EMBL/GenBank/DDBJ whole genome shotgun (WGS) entry which is preliminary data.</text>
</comment>
<feature type="compositionally biased region" description="Polar residues" evidence="1">
    <location>
        <begin position="279"/>
        <end position="289"/>
    </location>
</feature>
<evidence type="ECO:0000313" key="2">
    <source>
        <dbReference type="EMBL" id="KAA3676412.1"/>
    </source>
</evidence>
<evidence type="ECO:0000256" key="1">
    <source>
        <dbReference type="SAM" id="MobiDB-lite"/>
    </source>
</evidence>
<dbReference type="AlphaFoldDB" id="A0A5J4NLJ6"/>
<gene>
    <name evidence="2" type="ORF">DEA37_0014941</name>
</gene>
<evidence type="ECO:0000313" key="3">
    <source>
        <dbReference type="Proteomes" id="UP000324629"/>
    </source>
</evidence>
<accession>A0A5J4NLJ6</accession>
<proteinExistence type="predicted"/>
<reference evidence="2 3" key="1">
    <citation type="journal article" date="2019" name="Gigascience">
        <title>Whole-genome sequence of the oriental lung fluke Paragonimus westermani.</title>
        <authorList>
            <person name="Oey H."/>
            <person name="Zakrzewski M."/>
            <person name="Narain K."/>
            <person name="Devi K.R."/>
            <person name="Agatsuma T."/>
            <person name="Nawaratna S."/>
            <person name="Gobert G.N."/>
            <person name="Jones M.K."/>
            <person name="Ragan M.A."/>
            <person name="McManus D.P."/>
            <person name="Krause L."/>
        </authorList>
    </citation>
    <scope>NUCLEOTIDE SEQUENCE [LARGE SCALE GENOMIC DNA]</scope>
    <source>
        <strain evidence="2 3">IND2009</strain>
    </source>
</reference>
<protein>
    <submittedName>
        <fullName evidence="2">Uncharacterized protein</fullName>
    </submittedName>
</protein>
<name>A0A5J4NLJ6_9TREM</name>
<feature type="compositionally biased region" description="Basic and acidic residues" evidence="1">
    <location>
        <begin position="173"/>
        <end position="193"/>
    </location>
</feature>
<sequence length="527" mass="59912">MRERSTVYQLMETNCHDEIREGKRLVRFYPDPRSQIDDKCAQTILKRFYAPSRRNKFGTIQSLRVYISAIHKTANLPILNGLPIEDTLLNDDLYQEVYQGNSERVYNYSKKTRSLRSFKNCKTRTHLGKRSRIHSTRSITDVRQLTSSCLSMTQRNLAPQINNNAKVSETDDSSMRGHRTEKLNERKRKDMSRSRRFQKHMASNSVKAACIDSTHAGKSSKLRANRNNLVETMNSVRNSRKKRTKSCKLCLPNGRLQRDLQMQRICQSSTRSGRKSAVIDSTKNNTVSAGLSRKRAVQIDQFSNVTERQMETSSADNVLSPEYSKLKHSCKYLSWLTHLLKTISRLSRYMIRSHIAAPPPHIFLGEIKNQNVAPMEVDGTVEVADFTTPCLSSCSHSSVCEERENLLVGCNSPHTTSFGMTEDNSECCDANHAHLTKVEQSNVSPNYFPPTIRSMRADIPKEITRIAKEVKFYMRPQLATSECLQTPVTNSADNVDNQYRGNASCNCSNMLSDTPTESTQQSNNNAQ</sequence>
<dbReference type="EMBL" id="QNGE01002001">
    <property type="protein sequence ID" value="KAA3676412.1"/>
    <property type="molecule type" value="Genomic_DNA"/>
</dbReference>
<feature type="region of interest" description="Disordered" evidence="1">
    <location>
        <begin position="165"/>
        <end position="206"/>
    </location>
</feature>
<keyword evidence="3" id="KW-1185">Reference proteome</keyword>
<feature type="region of interest" description="Disordered" evidence="1">
    <location>
        <begin position="267"/>
        <end position="289"/>
    </location>
</feature>
<organism evidence="2 3">
    <name type="scientific">Paragonimus westermani</name>
    <dbReference type="NCBI Taxonomy" id="34504"/>
    <lineage>
        <taxon>Eukaryota</taxon>
        <taxon>Metazoa</taxon>
        <taxon>Spiralia</taxon>
        <taxon>Lophotrochozoa</taxon>
        <taxon>Platyhelminthes</taxon>
        <taxon>Trematoda</taxon>
        <taxon>Digenea</taxon>
        <taxon>Plagiorchiida</taxon>
        <taxon>Troglotremata</taxon>
        <taxon>Troglotrematidae</taxon>
        <taxon>Paragonimus</taxon>
    </lineage>
</organism>
<dbReference type="Proteomes" id="UP000324629">
    <property type="component" value="Unassembled WGS sequence"/>
</dbReference>